<dbReference type="Gene3D" id="1.10.238.10">
    <property type="entry name" value="EF-hand"/>
    <property type="match status" value="1"/>
</dbReference>
<dbReference type="PROSITE" id="PS00018">
    <property type="entry name" value="EF_HAND_1"/>
    <property type="match status" value="1"/>
</dbReference>
<dbReference type="Proteomes" id="UP001363151">
    <property type="component" value="Unassembled WGS sequence"/>
</dbReference>
<comment type="caution">
    <text evidence="11">The sequence shown here is derived from an EMBL/GenBank/DDBJ whole genome shotgun (WGS) entry which is preliminary data.</text>
</comment>
<evidence type="ECO:0000313" key="12">
    <source>
        <dbReference type="Proteomes" id="UP001363151"/>
    </source>
</evidence>
<organism evidence="11 12">
    <name type="scientific">Aureococcus anophagefferens</name>
    <name type="common">Harmful bloom alga</name>
    <dbReference type="NCBI Taxonomy" id="44056"/>
    <lineage>
        <taxon>Eukaryota</taxon>
        <taxon>Sar</taxon>
        <taxon>Stramenopiles</taxon>
        <taxon>Ochrophyta</taxon>
        <taxon>Pelagophyceae</taxon>
        <taxon>Pelagomonadales</taxon>
        <taxon>Pelagomonadaceae</taxon>
        <taxon>Aureococcus</taxon>
    </lineage>
</organism>
<keyword evidence="5" id="KW-1133">Transmembrane helix</keyword>
<dbReference type="EMBL" id="JBBJCI010000208">
    <property type="protein sequence ID" value="KAK7240887.1"/>
    <property type="molecule type" value="Genomic_DNA"/>
</dbReference>
<evidence type="ECO:0000256" key="7">
    <source>
        <dbReference type="ARBA" id="ARBA00023136"/>
    </source>
</evidence>
<dbReference type="SUPFAM" id="SSF47473">
    <property type="entry name" value="EF-hand"/>
    <property type="match status" value="1"/>
</dbReference>
<feature type="region of interest" description="Disordered" evidence="8">
    <location>
        <begin position="455"/>
        <end position="479"/>
    </location>
</feature>
<proteinExistence type="predicted"/>
<keyword evidence="4" id="KW-0106">Calcium</keyword>
<keyword evidence="2" id="KW-0813">Transport</keyword>
<evidence type="ECO:0000256" key="3">
    <source>
        <dbReference type="ARBA" id="ARBA00022692"/>
    </source>
</evidence>
<dbReference type="InterPro" id="IPR000595">
    <property type="entry name" value="cNMP-bd_dom"/>
</dbReference>
<evidence type="ECO:0000256" key="5">
    <source>
        <dbReference type="ARBA" id="ARBA00022989"/>
    </source>
</evidence>
<dbReference type="InterPro" id="IPR018247">
    <property type="entry name" value="EF_Hand_1_Ca_BS"/>
</dbReference>
<keyword evidence="6" id="KW-0406">Ion transport</keyword>
<dbReference type="InterPro" id="IPR005821">
    <property type="entry name" value="Ion_trans_dom"/>
</dbReference>
<evidence type="ECO:0000259" key="9">
    <source>
        <dbReference type="PROSITE" id="PS50042"/>
    </source>
</evidence>
<keyword evidence="12" id="KW-1185">Reference proteome</keyword>
<evidence type="ECO:0000259" key="10">
    <source>
        <dbReference type="PROSITE" id="PS50222"/>
    </source>
</evidence>
<dbReference type="InterPro" id="IPR011992">
    <property type="entry name" value="EF-hand-dom_pair"/>
</dbReference>
<dbReference type="SUPFAM" id="SSF81324">
    <property type="entry name" value="Voltage-gated potassium channels"/>
    <property type="match status" value="1"/>
</dbReference>
<sequence>MARVVDVKSFDSSIGGSFDDLAAMRPTRPSPRADGHGAPQLAPLPRSRSGRGEALLLDSLLSGLEAAVGALEAYGHDGSGDARARRLELSQDGLTFKEAKALFASVDENGDGTMDQMEFISWWRAATRCRAAAPRLRPRPARASFIWFMDYICDGFFVADFGLNFRTGYLRRDTGALDMDPKRSALYYCRTWAFLDFISSVPPILEILVGNGMTALRSAKILKLGRVMKLGKMFRLAKFMRFSQDTASASSFYGYVVAQATCIVNAYDARKGPYYAKMDRIHSWLNYHQAPLSIRRARRRYYRTYFSHKTAFDEAAILDDLDPESQRMIADHVLPSCIRHNELFEVLPKGALCKLVPVIRLLSFQAGDLVVSEGDKSSSMFIIYTGKVRVRRNLDGSDDAGAGAGAAAAVDFARARLLENMDILSPQTGLAQSSALKPGAIESCAARDGAHPLVADAEAQRARPPSPTTSSPSRASMASVAAAPDALREGLVVELWHARRRYAVTPGSHEHLARYLVVAGRAWCRCVVEDFDGETYTLRYEDGPHAARSRAFAPVAGLRGHAAGVVAGALSCAVFDVEREGRRRASALLLRARRRAAIIALHWRSMKRGLLHRDVRIAVFAALAFCDVLTTADRAANAGAALNSNLRPDFNVRV</sequence>
<gene>
    <name evidence="11" type="ORF">SO694_00055039</name>
</gene>
<feature type="domain" description="EF-hand" evidence="10">
    <location>
        <begin position="94"/>
        <end position="129"/>
    </location>
</feature>
<dbReference type="Gene3D" id="1.10.287.70">
    <property type="match status" value="1"/>
</dbReference>
<dbReference type="InterPro" id="IPR014710">
    <property type="entry name" value="RmlC-like_jellyroll"/>
</dbReference>
<keyword evidence="3" id="KW-0812">Transmembrane</keyword>
<dbReference type="Gene3D" id="2.60.120.10">
    <property type="entry name" value="Jelly Rolls"/>
    <property type="match status" value="1"/>
</dbReference>
<dbReference type="PROSITE" id="PS50222">
    <property type="entry name" value="EF_HAND_2"/>
    <property type="match status" value="1"/>
</dbReference>
<evidence type="ECO:0000313" key="11">
    <source>
        <dbReference type="EMBL" id="KAK7240887.1"/>
    </source>
</evidence>
<comment type="subcellular location">
    <subcellularLocation>
        <location evidence="1">Membrane</location>
        <topology evidence="1">Multi-pass membrane protein</topology>
    </subcellularLocation>
</comment>
<name>A0ABR1FXB6_AURAN</name>
<evidence type="ECO:0000256" key="2">
    <source>
        <dbReference type="ARBA" id="ARBA00022448"/>
    </source>
</evidence>
<dbReference type="InterPro" id="IPR002048">
    <property type="entry name" value="EF_hand_dom"/>
</dbReference>
<evidence type="ECO:0000256" key="1">
    <source>
        <dbReference type="ARBA" id="ARBA00004141"/>
    </source>
</evidence>
<dbReference type="InterPro" id="IPR018490">
    <property type="entry name" value="cNMP-bd_dom_sf"/>
</dbReference>
<dbReference type="InterPro" id="IPR051413">
    <property type="entry name" value="K/Na_HCN_channel"/>
</dbReference>
<dbReference type="PROSITE" id="PS50042">
    <property type="entry name" value="CNMP_BINDING_3"/>
    <property type="match status" value="1"/>
</dbReference>
<keyword evidence="7" id="KW-0472">Membrane</keyword>
<feature type="domain" description="Cyclic nucleotide-binding" evidence="9">
    <location>
        <begin position="343"/>
        <end position="416"/>
    </location>
</feature>
<accession>A0ABR1FXB6</accession>
<dbReference type="Pfam" id="PF00520">
    <property type="entry name" value="Ion_trans"/>
    <property type="match status" value="1"/>
</dbReference>
<feature type="compositionally biased region" description="Low complexity" evidence="8">
    <location>
        <begin position="468"/>
        <end position="479"/>
    </location>
</feature>
<evidence type="ECO:0000256" key="6">
    <source>
        <dbReference type="ARBA" id="ARBA00023065"/>
    </source>
</evidence>
<protein>
    <recommendedName>
        <fullName evidence="13">Calmodulin</fullName>
    </recommendedName>
</protein>
<dbReference type="PANTHER" id="PTHR45689">
    <property type="entry name" value="I[[H]] CHANNEL, ISOFORM E"/>
    <property type="match status" value="1"/>
</dbReference>
<evidence type="ECO:0008006" key="13">
    <source>
        <dbReference type="Google" id="ProtNLM"/>
    </source>
</evidence>
<dbReference type="PANTHER" id="PTHR45689:SF5">
    <property type="entry name" value="I[[H]] CHANNEL, ISOFORM E"/>
    <property type="match status" value="1"/>
</dbReference>
<dbReference type="SUPFAM" id="SSF51206">
    <property type="entry name" value="cAMP-binding domain-like"/>
    <property type="match status" value="1"/>
</dbReference>
<feature type="region of interest" description="Disordered" evidence="8">
    <location>
        <begin position="20"/>
        <end position="47"/>
    </location>
</feature>
<reference evidence="11 12" key="1">
    <citation type="submission" date="2024-03" db="EMBL/GenBank/DDBJ databases">
        <title>Aureococcus anophagefferens CCMP1851 and Kratosvirus quantuckense: Draft genome of a second virus-susceptible host strain in the model system.</title>
        <authorList>
            <person name="Chase E."/>
            <person name="Truchon A.R."/>
            <person name="Schepens W."/>
            <person name="Wilhelm S.W."/>
        </authorList>
    </citation>
    <scope>NUCLEOTIDE SEQUENCE [LARGE SCALE GENOMIC DNA]</scope>
    <source>
        <strain evidence="11 12">CCMP1851</strain>
    </source>
</reference>
<dbReference type="CDD" id="cd00038">
    <property type="entry name" value="CAP_ED"/>
    <property type="match status" value="1"/>
</dbReference>
<evidence type="ECO:0000256" key="8">
    <source>
        <dbReference type="SAM" id="MobiDB-lite"/>
    </source>
</evidence>
<evidence type="ECO:0000256" key="4">
    <source>
        <dbReference type="ARBA" id="ARBA00022837"/>
    </source>
</evidence>
<dbReference type="Gene3D" id="1.10.287.630">
    <property type="entry name" value="Helix hairpin bin"/>
    <property type="match status" value="1"/>
</dbReference>